<dbReference type="PANTHER" id="PTHR11049">
    <property type="entry name" value="ACYL COENZYME A THIOESTER HYDROLASE"/>
    <property type="match status" value="1"/>
</dbReference>
<evidence type="ECO:0000256" key="2">
    <source>
        <dbReference type="ARBA" id="ARBA00022801"/>
    </source>
</evidence>
<evidence type="ECO:0000256" key="3">
    <source>
        <dbReference type="PROSITE-ProRule" id="PRU01106"/>
    </source>
</evidence>
<evidence type="ECO:0000259" key="4">
    <source>
        <dbReference type="PROSITE" id="PS51770"/>
    </source>
</evidence>
<dbReference type="Proteomes" id="UP001139311">
    <property type="component" value="Unassembled WGS sequence"/>
</dbReference>
<dbReference type="PROSITE" id="PS51770">
    <property type="entry name" value="HOTDOG_ACOT"/>
    <property type="match status" value="1"/>
</dbReference>
<keyword evidence="2 3" id="KW-0378">Hydrolase</keyword>
<dbReference type="InterPro" id="IPR033120">
    <property type="entry name" value="HOTDOG_ACOT"/>
</dbReference>
<dbReference type="GO" id="GO:0052816">
    <property type="term" value="F:long-chain fatty acyl-CoA hydrolase activity"/>
    <property type="evidence" value="ECO:0007669"/>
    <property type="project" value="TreeGrafter"/>
</dbReference>
<evidence type="ECO:0000256" key="1">
    <source>
        <dbReference type="ARBA" id="ARBA00010458"/>
    </source>
</evidence>
<dbReference type="EMBL" id="JAJAQI010000028">
    <property type="protein sequence ID" value="MCB4823551.1"/>
    <property type="molecule type" value="Genomic_DNA"/>
</dbReference>
<dbReference type="GO" id="GO:0005829">
    <property type="term" value="C:cytosol"/>
    <property type="evidence" value="ECO:0007669"/>
    <property type="project" value="TreeGrafter"/>
</dbReference>
<dbReference type="AlphaFoldDB" id="A0A9X1IEZ6"/>
<feature type="domain" description="HotDog ACOT-type" evidence="4">
    <location>
        <begin position="1"/>
        <end position="102"/>
    </location>
</feature>
<accession>A0A9X1IEZ6</accession>
<sequence length="110" mass="11667">MPADTNPAGDIFGGWIMSQMDVAGGISAVARAGGRVVTVSCTDMAFLKPVKVGDVVCVYCDLARIGRTSLTLHVEAWVLRQGQGERIKVTSADFTYVALDERGKPRPLAG</sequence>
<protein>
    <submittedName>
        <fullName evidence="5">Acyl-CoA thioesterase</fullName>
    </submittedName>
</protein>
<dbReference type="InterPro" id="IPR006683">
    <property type="entry name" value="Thioestr_dom"/>
</dbReference>
<dbReference type="PANTHER" id="PTHR11049:SF5">
    <property type="entry name" value="ACYL-COA THIOESTER HYDROLASE YCIA"/>
    <property type="match status" value="1"/>
</dbReference>
<dbReference type="InterPro" id="IPR040170">
    <property type="entry name" value="Cytosol_ACT"/>
</dbReference>
<comment type="caution">
    <text evidence="5">The sequence shown here is derived from an EMBL/GenBank/DDBJ whole genome shotgun (WGS) entry which is preliminary data.</text>
</comment>
<evidence type="ECO:0000313" key="6">
    <source>
        <dbReference type="Proteomes" id="UP001139311"/>
    </source>
</evidence>
<proteinExistence type="inferred from homology"/>
<dbReference type="RefSeq" id="WP_226610536.1">
    <property type="nucleotide sequence ID" value="NZ_JAJAQI010000028.1"/>
</dbReference>
<dbReference type="GO" id="GO:0009062">
    <property type="term" value="P:fatty acid catabolic process"/>
    <property type="evidence" value="ECO:0007669"/>
    <property type="project" value="TreeGrafter"/>
</dbReference>
<name>A0A9X1IEZ6_9PROT</name>
<dbReference type="GO" id="GO:0006637">
    <property type="term" value="P:acyl-CoA metabolic process"/>
    <property type="evidence" value="ECO:0007669"/>
    <property type="project" value="TreeGrafter"/>
</dbReference>
<gene>
    <name evidence="5" type="ORF">LHA35_17615</name>
</gene>
<dbReference type="Gene3D" id="3.10.129.10">
    <property type="entry name" value="Hotdog Thioesterase"/>
    <property type="match status" value="1"/>
</dbReference>
<reference evidence="5" key="1">
    <citation type="submission" date="2021-10" db="EMBL/GenBank/DDBJ databases">
        <title>Roseicella aerolatum sp. nov., isolated from aerosols of e-waste dismantling site.</title>
        <authorList>
            <person name="Qin T."/>
        </authorList>
    </citation>
    <scope>NUCLEOTIDE SEQUENCE</scope>
    <source>
        <strain evidence="5">GB24</strain>
    </source>
</reference>
<evidence type="ECO:0000313" key="5">
    <source>
        <dbReference type="EMBL" id="MCB4823551.1"/>
    </source>
</evidence>
<organism evidence="5 6">
    <name type="scientific">Roseicella aerolata</name>
    <dbReference type="NCBI Taxonomy" id="2883479"/>
    <lineage>
        <taxon>Bacteria</taxon>
        <taxon>Pseudomonadati</taxon>
        <taxon>Pseudomonadota</taxon>
        <taxon>Alphaproteobacteria</taxon>
        <taxon>Acetobacterales</taxon>
        <taxon>Roseomonadaceae</taxon>
        <taxon>Roseicella</taxon>
    </lineage>
</organism>
<dbReference type="CDD" id="cd03442">
    <property type="entry name" value="BFIT_BACH"/>
    <property type="match status" value="1"/>
</dbReference>
<dbReference type="Pfam" id="PF03061">
    <property type="entry name" value="4HBT"/>
    <property type="match status" value="1"/>
</dbReference>
<dbReference type="InterPro" id="IPR029069">
    <property type="entry name" value="HotDog_dom_sf"/>
</dbReference>
<comment type="similarity">
    <text evidence="1">Belongs to the acyl coenzyme A hydrolase family.</text>
</comment>
<keyword evidence="6" id="KW-1185">Reference proteome</keyword>
<dbReference type="SUPFAM" id="SSF54637">
    <property type="entry name" value="Thioesterase/thiol ester dehydrase-isomerase"/>
    <property type="match status" value="1"/>
</dbReference>